<keyword evidence="2" id="KW-1185">Reference proteome</keyword>
<organism evidence="1 2">
    <name type="scientific">Gallintestinimicrobium propionicum</name>
    <dbReference type="NCBI Taxonomy" id="2981770"/>
    <lineage>
        <taxon>Bacteria</taxon>
        <taxon>Bacillati</taxon>
        <taxon>Bacillota</taxon>
        <taxon>Clostridia</taxon>
        <taxon>Lachnospirales</taxon>
        <taxon>Lachnospiraceae</taxon>
        <taxon>Gallintestinimicrobium</taxon>
    </lineage>
</organism>
<comment type="caution">
    <text evidence="1">The sequence shown here is derived from an EMBL/GenBank/DDBJ whole genome shotgun (WGS) entry which is preliminary data.</text>
</comment>
<evidence type="ECO:0000313" key="1">
    <source>
        <dbReference type="EMBL" id="MCC2168178.1"/>
    </source>
</evidence>
<dbReference type="GO" id="GO:0042262">
    <property type="term" value="P:DNA protection"/>
    <property type="evidence" value="ECO:0007669"/>
    <property type="project" value="InterPro"/>
</dbReference>
<gene>
    <name evidence="1" type="ORF">LKD45_10850</name>
</gene>
<dbReference type="InterPro" id="IPR009951">
    <property type="entry name" value="Host-nuc_inhib_Gam"/>
</dbReference>
<dbReference type="AlphaFoldDB" id="A0AAE3AUQ3"/>
<protein>
    <submittedName>
        <fullName evidence="1">Host-nuclease inhibitor Gam family protein</fullName>
    </submittedName>
</protein>
<reference evidence="1 2" key="1">
    <citation type="submission" date="2021-10" db="EMBL/GenBank/DDBJ databases">
        <title>Anaerobic single-cell dispensing facilitates the cultivation of human gut bacteria.</title>
        <authorList>
            <person name="Afrizal A."/>
        </authorList>
    </citation>
    <scope>NUCLEOTIDE SEQUENCE [LARGE SCALE GENOMIC DNA]</scope>
    <source>
        <strain evidence="1 2">CLA-AA-H244</strain>
    </source>
</reference>
<dbReference type="Proteomes" id="UP001199355">
    <property type="component" value="Unassembled WGS sequence"/>
</dbReference>
<dbReference type="Gene3D" id="1.20.5.170">
    <property type="match status" value="1"/>
</dbReference>
<sequence>MARKRMEDPSLKSWDEVNAALKLIRDNEIELELIEADMGKKIADIKEQAAEQAVPYRDDIKKLELQVKEFVTLNKAELKGKSREMDFGKVGFRMSTKLMLPKQVEKVIKTLKKYGMGDCITVKESVNKDILKTYDEKTILSVGGTLKKEDTFWYETNREELSDPAE</sequence>
<dbReference type="SUPFAM" id="SSF161266">
    <property type="entry name" value="Gam-like"/>
    <property type="match status" value="1"/>
</dbReference>
<proteinExistence type="predicted"/>
<accession>A0AAE3AUQ3</accession>
<evidence type="ECO:0000313" key="2">
    <source>
        <dbReference type="Proteomes" id="UP001199355"/>
    </source>
</evidence>
<dbReference type="EMBL" id="JAJEQF010000029">
    <property type="protein sequence ID" value="MCC2168178.1"/>
    <property type="molecule type" value="Genomic_DNA"/>
</dbReference>
<dbReference type="Pfam" id="PF07352">
    <property type="entry name" value="Phage_Mu_Gam"/>
    <property type="match status" value="1"/>
</dbReference>
<dbReference type="RefSeq" id="WP_308728529.1">
    <property type="nucleotide sequence ID" value="NZ_JAJEQF010000029.1"/>
</dbReference>
<dbReference type="GO" id="GO:0003690">
    <property type="term" value="F:double-stranded DNA binding"/>
    <property type="evidence" value="ECO:0007669"/>
    <property type="project" value="InterPro"/>
</dbReference>
<name>A0AAE3AUQ3_9FIRM</name>